<dbReference type="Pfam" id="PF11443">
    <property type="entry name" value="DUF2828"/>
    <property type="match status" value="1"/>
</dbReference>
<feature type="region of interest" description="Disordered" evidence="1">
    <location>
        <begin position="1"/>
        <end position="33"/>
    </location>
</feature>
<dbReference type="SUPFAM" id="SSF53300">
    <property type="entry name" value="vWA-like"/>
    <property type="match status" value="1"/>
</dbReference>
<evidence type="ECO:0000259" key="2">
    <source>
        <dbReference type="Pfam" id="PF11443"/>
    </source>
</evidence>
<proteinExistence type="predicted"/>
<evidence type="ECO:0000313" key="5">
    <source>
        <dbReference type="Proteomes" id="UP000322667"/>
    </source>
</evidence>
<dbReference type="InterPro" id="IPR011205">
    <property type="entry name" value="UCP015417_vWA"/>
</dbReference>
<dbReference type="InterPro" id="IPR056690">
    <property type="entry name" value="DUF7788"/>
</dbReference>
<evidence type="ECO:0000256" key="1">
    <source>
        <dbReference type="SAM" id="MobiDB-lite"/>
    </source>
</evidence>
<reference evidence="4 5" key="1">
    <citation type="submission" date="2019-07" db="EMBL/GenBank/DDBJ databases">
        <title>WGS assembly of Gossypium tomentosum.</title>
        <authorList>
            <person name="Chen Z.J."/>
            <person name="Sreedasyam A."/>
            <person name="Ando A."/>
            <person name="Song Q."/>
            <person name="De L."/>
            <person name="Hulse-Kemp A."/>
            <person name="Ding M."/>
            <person name="Ye W."/>
            <person name="Kirkbride R."/>
            <person name="Jenkins J."/>
            <person name="Plott C."/>
            <person name="Lovell J."/>
            <person name="Lin Y.-M."/>
            <person name="Vaughn R."/>
            <person name="Liu B."/>
            <person name="Li W."/>
            <person name="Simpson S."/>
            <person name="Scheffler B."/>
            <person name="Saski C."/>
            <person name="Grover C."/>
            <person name="Hu G."/>
            <person name="Conover J."/>
            <person name="Carlson J."/>
            <person name="Shu S."/>
            <person name="Boston L."/>
            <person name="Williams M."/>
            <person name="Peterson D."/>
            <person name="Mcgee K."/>
            <person name="Jones D."/>
            <person name="Wendel J."/>
            <person name="Stelly D."/>
            <person name="Grimwood J."/>
            <person name="Schmutz J."/>
        </authorList>
    </citation>
    <scope>NUCLEOTIDE SEQUENCE [LARGE SCALE GENOMIC DNA]</scope>
    <source>
        <strain evidence="4">7179.01</strain>
    </source>
</reference>
<accession>A0A5D2NQJ5</accession>
<dbReference type="Pfam" id="PF25043">
    <property type="entry name" value="DUF7788"/>
    <property type="match status" value="1"/>
</dbReference>
<evidence type="ECO:0000313" key="4">
    <source>
        <dbReference type="EMBL" id="TYI05966.1"/>
    </source>
</evidence>
<dbReference type="InterPro" id="IPR058580">
    <property type="entry name" value="DUF2828"/>
</dbReference>
<sequence length="505" mass="57849">MEWQDRKRGGKRSSKKIKNRGKFKQESNEKVEASEKKFEGVLENVEEMGRGIDKEKARALRKEREKAKAKKAFDKYYSDSNYRLLFDCVAEFFADCLKSDFKKLNDGKLFAITLAAKWCPSIDSSYDKATLICEAIGRRVFPRESEKEFEGLEEAHYAYRFRDRLRKQVLVPLHKVLQLPEVYMSANKWNSLPYNRVPSVAMKTYKELFKKHDKERFREYLERVKTGKAKIAAGALLPHEIIASLEDEDGGAVAELQWKRMVEDVGKKGKLTNCIAVCDVSGSMFGIPMDVAVAMGLLVSELSEEPWKGKVMTFSANPQLHLVKGDSLKAKTEFVRKMEVGFNTDFQKVFDEILAVAVEGKLSEEQLIRRLFVFSDMEFDDACGNYSKYMNMESVCNDDEEEPDYEVLREKMKECGGEMWKTDYEVIKEKFQKCGYKRVPKIVFWNLRNSSSTPVVATQDGVALVSGYSKNLLTLFLDEGGIVNPEQVMELAIAGGEYKKLVIHD</sequence>
<dbReference type="PANTHER" id="PTHR31373">
    <property type="entry name" value="OS06G0652100 PROTEIN"/>
    <property type="match status" value="1"/>
</dbReference>
<feature type="compositionally biased region" description="Basic and acidic residues" evidence="1">
    <location>
        <begin position="23"/>
        <end position="33"/>
    </location>
</feature>
<keyword evidence="5" id="KW-1185">Reference proteome</keyword>
<gene>
    <name evidence="4" type="ORF">ES332_A10G126400v1</name>
</gene>
<protein>
    <submittedName>
        <fullName evidence="4">Uncharacterized protein</fullName>
    </submittedName>
</protein>
<dbReference type="EMBL" id="CM017619">
    <property type="protein sequence ID" value="TYI05966.1"/>
    <property type="molecule type" value="Genomic_DNA"/>
</dbReference>
<feature type="compositionally biased region" description="Basic residues" evidence="1">
    <location>
        <begin position="8"/>
        <end position="22"/>
    </location>
</feature>
<organism evidence="4 5">
    <name type="scientific">Gossypium tomentosum</name>
    <name type="common">Hawaiian cotton</name>
    <name type="synonym">Gossypium sandvicense</name>
    <dbReference type="NCBI Taxonomy" id="34277"/>
    <lineage>
        <taxon>Eukaryota</taxon>
        <taxon>Viridiplantae</taxon>
        <taxon>Streptophyta</taxon>
        <taxon>Embryophyta</taxon>
        <taxon>Tracheophyta</taxon>
        <taxon>Spermatophyta</taxon>
        <taxon>Magnoliopsida</taxon>
        <taxon>eudicotyledons</taxon>
        <taxon>Gunneridae</taxon>
        <taxon>Pentapetalae</taxon>
        <taxon>rosids</taxon>
        <taxon>malvids</taxon>
        <taxon>Malvales</taxon>
        <taxon>Malvaceae</taxon>
        <taxon>Malvoideae</taxon>
        <taxon>Gossypium</taxon>
    </lineage>
</organism>
<name>A0A5D2NQJ5_GOSTO</name>
<dbReference type="InterPro" id="IPR036465">
    <property type="entry name" value="vWFA_dom_sf"/>
</dbReference>
<feature type="domain" description="DUF7788" evidence="3">
    <location>
        <begin position="273"/>
        <end position="487"/>
    </location>
</feature>
<dbReference type="PIRSF" id="PIRSF015417">
    <property type="entry name" value="T31B5_30_vWA"/>
    <property type="match status" value="1"/>
</dbReference>
<dbReference type="Proteomes" id="UP000322667">
    <property type="component" value="Chromosome A10"/>
</dbReference>
<feature type="domain" description="DUF2828" evidence="2">
    <location>
        <begin position="19"/>
        <end position="271"/>
    </location>
</feature>
<evidence type="ECO:0000259" key="3">
    <source>
        <dbReference type="Pfam" id="PF25043"/>
    </source>
</evidence>
<dbReference type="Gene3D" id="3.40.50.410">
    <property type="entry name" value="von Willebrand factor, type A domain"/>
    <property type="match status" value="1"/>
</dbReference>
<dbReference type="AlphaFoldDB" id="A0A5D2NQJ5"/>
<dbReference type="PANTHER" id="PTHR31373:SF27">
    <property type="entry name" value="TROVE DOMAIN-CONTAINING PROTEIN"/>
    <property type="match status" value="1"/>
</dbReference>